<accession>A0A0J1C5F1</accession>
<reference evidence="3 4" key="1">
    <citation type="submission" date="2014-11" db="EMBL/GenBank/DDBJ databases">
        <title>Genome of a novel goose pathogen.</title>
        <authorList>
            <person name="Hansen C.M."/>
            <person name="Hueffer K."/>
            <person name="Choi S.C."/>
        </authorList>
    </citation>
    <scope>NUCLEOTIDE SEQUENCE [LARGE SCALE GENOMIC DNA]</scope>
    <source>
        <strain evidence="3 4">KH1503</strain>
    </source>
</reference>
<dbReference type="RefSeq" id="WP_047760421.1">
    <property type="nucleotide sequence ID" value="NZ_CP091510.1"/>
</dbReference>
<protein>
    <submittedName>
        <fullName evidence="3">Iron transporter</fullName>
    </submittedName>
</protein>
<dbReference type="SMART" id="SM00899">
    <property type="entry name" value="FeoA"/>
    <property type="match status" value="1"/>
</dbReference>
<dbReference type="EMBL" id="JTDO01000003">
    <property type="protein sequence ID" value="KLT73543.1"/>
    <property type="molecule type" value="Genomic_DNA"/>
</dbReference>
<dbReference type="PATRIC" id="fig|1470200.3.peg.1685"/>
<evidence type="ECO:0000259" key="2">
    <source>
        <dbReference type="SMART" id="SM00899"/>
    </source>
</evidence>
<dbReference type="OrthoDB" id="559009at2"/>
<dbReference type="SUPFAM" id="SSF50037">
    <property type="entry name" value="C-terminal domain of transcriptional repressors"/>
    <property type="match status" value="1"/>
</dbReference>
<evidence type="ECO:0000313" key="4">
    <source>
        <dbReference type="Proteomes" id="UP000036027"/>
    </source>
</evidence>
<dbReference type="Proteomes" id="UP000036027">
    <property type="component" value="Unassembled WGS sequence"/>
</dbReference>
<dbReference type="InterPro" id="IPR007167">
    <property type="entry name" value="Fe-transptr_FeoA-like"/>
</dbReference>
<proteinExistence type="predicted"/>
<dbReference type="AlphaFoldDB" id="A0A0J1C5F1"/>
<evidence type="ECO:0000313" key="3">
    <source>
        <dbReference type="EMBL" id="KLT73543.1"/>
    </source>
</evidence>
<dbReference type="Pfam" id="PF04023">
    <property type="entry name" value="FeoA"/>
    <property type="match status" value="1"/>
</dbReference>
<dbReference type="InterPro" id="IPR038157">
    <property type="entry name" value="FeoA_core_dom"/>
</dbReference>
<evidence type="ECO:0000256" key="1">
    <source>
        <dbReference type="ARBA" id="ARBA00023004"/>
    </source>
</evidence>
<dbReference type="InterPro" id="IPR008988">
    <property type="entry name" value="Transcriptional_repressor_C"/>
</dbReference>
<gene>
    <name evidence="3" type="ORF">PL75_02995</name>
</gene>
<organism evidence="3 4">
    <name type="scientific">Neisseria arctica</name>
    <dbReference type="NCBI Taxonomy" id="1470200"/>
    <lineage>
        <taxon>Bacteria</taxon>
        <taxon>Pseudomonadati</taxon>
        <taxon>Pseudomonadota</taxon>
        <taxon>Betaproteobacteria</taxon>
        <taxon>Neisseriales</taxon>
        <taxon>Neisseriaceae</taxon>
        <taxon>Neisseria</taxon>
    </lineage>
</organism>
<keyword evidence="4" id="KW-1185">Reference proteome</keyword>
<feature type="domain" description="Ferrous iron transporter FeoA-like" evidence="2">
    <location>
        <begin position="4"/>
        <end position="85"/>
    </location>
</feature>
<comment type="caution">
    <text evidence="3">The sequence shown here is derived from an EMBL/GenBank/DDBJ whole genome shotgun (WGS) entry which is preliminary data.</text>
</comment>
<keyword evidence="1" id="KW-0408">Iron</keyword>
<sequence>MSRLPVSRLNKGEVVYIESIEPNPVFGSLDELVSRRLADLGFSNGTPLTLVAKGLFGRGPFAVRLGNQSQFSLREAEAAKIICRPTK</sequence>
<name>A0A0J1C5F1_9NEIS</name>
<dbReference type="Gene3D" id="2.30.30.90">
    <property type="match status" value="1"/>
</dbReference>
<dbReference type="GO" id="GO:0046914">
    <property type="term" value="F:transition metal ion binding"/>
    <property type="evidence" value="ECO:0007669"/>
    <property type="project" value="InterPro"/>
</dbReference>